<dbReference type="OrthoDB" id="5142866at2759"/>
<dbReference type="SUPFAM" id="SSF53167">
    <property type="entry name" value="Purine and uridine phosphorylases"/>
    <property type="match status" value="1"/>
</dbReference>
<evidence type="ECO:0000313" key="4">
    <source>
        <dbReference type="Proteomes" id="UP000236546"/>
    </source>
</evidence>
<feature type="region of interest" description="Disordered" evidence="1">
    <location>
        <begin position="908"/>
        <end position="933"/>
    </location>
</feature>
<feature type="domain" description="Nucleoside phosphorylase" evidence="2">
    <location>
        <begin position="637"/>
        <end position="902"/>
    </location>
</feature>
<dbReference type="InterPro" id="IPR000845">
    <property type="entry name" value="Nucleoside_phosphorylase_d"/>
</dbReference>
<reference evidence="3 4" key="1">
    <citation type="submission" date="2017-02" db="EMBL/GenBank/DDBJ databases">
        <title>Genomes of Trichoderma spp. with biocontrol activity.</title>
        <authorList>
            <person name="Gardiner D."/>
            <person name="Kazan K."/>
            <person name="Vos C."/>
            <person name="Harvey P."/>
        </authorList>
    </citation>
    <scope>NUCLEOTIDE SEQUENCE [LARGE SCALE GENOMIC DNA]</scope>
    <source>
        <strain evidence="3 4">A5MH</strain>
    </source>
</reference>
<evidence type="ECO:0000259" key="2">
    <source>
        <dbReference type="Pfam" id="PF01048"/>
    </source>
</evidence>
<dbReference type="Pfam" id="PF01048">
    <property type="entry name" value="PNP_UDP_1"/>
    <property type="match status" value="1"/>
</dbReference>
<evidence type="ECO:0000313" key="3">
    <source>
        <dbReference type="EMBL" id="PNP40410.1"/>
    </source>
</evidence>
<dbReference type="PANTHER" id="PTHR46082">
    <property type="entry name" value="ATP/GTP-BINDING PROTEIN-RELATED"/>
    <property type="match status" value="1"/>
</dbReference>
<proteinExistence type="predicted"/>
<feature type="compositionally biased region" description="Polar residues" evidence="1">
    <location>
        <begin position="924"/>
        <end position="933"/>
    </location>
</feature>
<dbReference type="InterPro" id="IPR053137">
    <property type="entry name" value="NLR-like"/>
</dbReference>
<gene>
    <name evidence="3" type="ORF">TGAMA5MH_07737</name>
</gene>
<sequence>MISNAVSSSSGREQIHNGPRATTLSLRFSRANQNLILKVDGDMSIMVEAGEALAWIGAALRTSPHEDRLAYCRPVLTWLHTFNCRISFLFEEIPQRTIPNNGQCWHRMFKNAVIVKGFPIRRKIEARAGLEIPLNIMAGLARTRRMEEFNGRYFIKGFSTMLVPTKRSGDTIFWHHFYKEDGSYISYLDNSGALEHVNTVDVETSRHVVGWCMEAKIYAGSSNAKPVGRSDLPKPQAGGLFSNVTISPRKHIMGGSPYMLGVKDTPIHISEDGYIPRLKWISRKFVLLWDEAEKRGWLVNGTTALLHLVRASLDPDSEGEFESAFLFKKELIQESEDPFHTTSATHVLINEDNRKLPIYRNRDEYFQFEDRVEHMHSVLERLINHQMYVSEDLKKLKSHPRRNLEGWDFKDLATNVDLLHSRVTMLAPEGKGWVDFIRATQTITLFGNGFGDLIQATSTNQCNYWSRLPEDKYYFAVAIPDLRRILDIHGNNNASRFEIAEGVIWHSPGEPFVCCRCKSALTKGHCDPVQTFFPANLAAKLLPRDWLPLDTHGAFIFGYNPLFDWNWGDLGDPQEGGIEVSLQSLEQAVNNDSTRTKSPSSIEDSTMQNLSVDSSITSLSSETSRAATEDRIQKQYTVGIICPLPKEFMAIRILLDEVREAVYTAEEDTNHYILGRIGCHNVVATCLPSGEYGTNSAAITASGMKSSFPKVRFCLLVGIGGGVSSDKDDVRLGDVVVSHPERNLPGVIQYDLAKALQNNIFELTGTLRPPPRVLLSAISHLKSDPQTDKSLAKYLKDIEECRNEYRRPIQDQDRCSGTHPAVHYGLIASGNLVIKDTQTRDRLAREYGAICFEMEAAGVMNVLPCLVIRGISDYANPQKNNVWQEYAAAAAASYAKLLLSVVKPLEDAEERGLTAPRKRKSSPAELSSRSMKR</sequence>
<dbReference type="GO" id="GO:0009116">
    <property type="term" value="P:nucleoside metabolic process"/>
    <property type="evidence" value="ECO:0007669"/>
    <property type="project" value="InterPro"/>
</dbReference>
<dbReference type="PANTHER" id="PTHR46082:SF11">
    <property type="entry name" value="AAA+ ATPASE DOMAIN-CONTAINING PROTEIN-RELATED"/>
    <property type="match status" value="1"/>
</dbReference>
<dbReference type="EMBL" id="MTYH01000069">
    <property type="protein sequence ID" value="PNP40410.1"/>
    <property type="molecule type" value="Genomic_DNA"/>
</dbReference>
<accession>A0A2K0T4G2</accession>
<name>A0A2K0T4G2_9HYPO</name>
<dbReference type="CDD" id="cd09008">
    <property type="entry name" value="MTAN"/>
    <property type="match status" value="1"/>
</dbReference>
<evidence type="ECO:0000256" key="1">
    <source>
        <dbReference type="SAM" id="MobiDB-lite"/>
    </source>
</evidence>
<dbReference type="Proteomes" id="UP000236546">
    <property type="component" value="Unassembled WGS sequence"/>
</dbReference>
<protein>
    <recommendedName>
        <fullName evidence="2">Nucleoside phosphorylase domain-containing protein</fullName>
    </recommendedName>
</protein>
<dbReference type="GO" id="GO:0003824">
    <property type="term" value="F:catalytic activity"/>
    <property type="evidence" value="ECO:0007669"/>
    <property type="project" value="InterPro"/>
</dbReference>
<organism evidence="3 4">
    <name type="scientific">Trichoderma gamsii</name>
    <dbReference type="NCBI Taxonomy" id="398673"/>
    <lineage>
        <taxon>Eukaryota</taxon>
        <taxon>Fungi</taxon>
        <taxon>Dikarya</taxon>
        <taxon>Ascomycota</taxon>
        <taxon>Pezizomycotina</taxon>
        <taxon>Sordariomycetes</taxon>
        <taxon>Hypocreomycetidae</taxon>
        <taxon>Hypocreales</taxon>
        <taxon>Hypocreaceae</taxon>
        <taxon>Trichoderma</taxon>
    </lineage>
</organism>
<dbReference type="AlphaFoldDB" id="A0A2K0T4G2"/>
<dbReference type="InterPro" id="IPR035994">
    <property type="entry name" value="Nucleoside_phosphorylase_sf"/>
</dbReference>
<comment type="caution">
    <text evidence="3">The sequence shown here is derived from an EMBL/GenBank/DDBJ whole genome shotgun (WGS) entry which is preliminary data.</text>
</comment>
<dbReference type="Gene3D" id="3.40.50.1580">
    <property type="entry name" value="Nucleoside phosphorylase domain"/>
    <property type="match status" value="1"/>
</dbReference>